<keyword evidence="7" id="KW-0969">Cilium</keyword>
<evidence type="ECO:0000256" key="3">
    <source>
        <dbReference type="ARBA" id="ARBA00023143"/>
    </source>
</evidence>
<dbReference type="Gene3D" id="1.20.1330.10">
    <property type="entry name" value="f41 fragment of flagellin, N-terminal domain"/>
    <property type="match status" value="1"/>
</dbReference>
<dbReference type="KEGG" id="tjr:TherJR_2797"/>
<dbReference type="eggNOG" id="COG1344">
    <property type="taxonomic scope" value="Bacteria"/>
</dbReference>
<dbReference type="EMBL" id="CP002028">
    <property type="protein sequence ID" value="ADG83629.1"/>
    <property type="molecule type" value="Genomic_DNA"/>
</dbReference>
<dbReference type="Pfam" id="PF00669">
    <property type="entry name" value="Flagellin_N"/>
    <property type="match status" value="1"/>
</dbReference>
<protein>
    <submittedName>
        <fullName evidence="7">Flagellar hook-associated protein 3</fullName>
    </submittedName>
</protein>
<dbReference type="AlphaFoldDB" id="D5XCV3"/>
<dbReference type="InterPro" id="IPR001492">
    <property type="entry name" value="Flagellin"/>
</dbReference>
<dbReference type="RefSeq" id="WP_013121619.1">
    <property type="nucleotide sequence ID" value="NC_014152.1"/>
</dbReference>
<keyword evidence="7" id="KW-0966">Cell projection</keyword>
<dbReference type="HOGENOM" id="CLU_024437_2_1_9"/>
<dbReference type="Proteomes" id="UP000002377">
    <property type="component" value="Chromosome"/>
</dbReference>
<sequence>MRVTQSMLVGNFLSNLNNNYRIMNKIQEQLSTGKKINRPSDDPVGVVSSLRLRAGLTETEKYLNNVDDARAWLDTTDTALGQASDLLQRARELTIYGANDALAQQSRDALAQEIHQIRDQMIQVANTTHDGRYIFGGFKTSNQPFTAAGAYTGDNGSIAYEIGVNVSMQVNIPGDAAFINAQDVFQLLADIEADLTAGNTASLSNVRVGELDTAIDNILSLRSEVGAKTNRLDLTKSRLDEANLNLSELLSKNEDINTAEVITQLKMQENTYRTALAAGARIIQPTLIDFLR</sequence>
<proteinExistence type="inferred from homology"/>
<dbReference type="InterPro" id="IPR013384">
    <property type="entry name" value="Flagell_FlgL"/>
</dbReference>
<feature type="domain" description="Flagellin C-terminal" evidence="6">
    <location>
        <begin position="210"/>
        <end position="291"/>
    </location>
</feature>
<name>D5XCV3_THEPJ</name>
<dbReference type="PANTHER" id="PTHR42792:SF1">
    <property type="entry name" value="FLAGELLAR HOOK-ASSOCIATED PROTEIN 3"/>
    <property type="match status" value="1"/>
</dbReference>
<evidence type="ECO:0000259" key="5">
    <source>
        <dbReference type="Pfam" id="PF00669"/>
    </source>
</evidence>
<keyword evidence="4" id="KW-0175">Coiled coil</keyword>
<dbReference type="STRING" id="635013.TherJR_2797"/>
<dbReference type="InterPro" id="IPR046358">
    <property type="entry name" value="Flagellin_C"/>
</dbReference>
<dbReference type="GO" id="GO:0071973">
    <property type="term" value="P:bacterial-type flagellum-dependent cell motility"/>
    <property type="evidence" value="ECO:0007669"/>
    <property type="project" value="InterPro"/>
</dbReference>
<dbReference type="PRINTS" id="PR00207">
    <property type="entry name" value="FLAGELLIN"/>
</dbReference>
<feature type="coiled-coil region" evidence="4">
    <location>
        <begin position="232"/>
        <end position="259"/>
    </location>
</feature>
<dbReference type="GO" id="GO:0009424">
    <property type="term" value="C:bacterial-type flagellum hook"/>
    <property type="evidence" value="ECO:0007669"/>
    <property type="project" value="InterPro"/>
</dbReference>
<keyword evidence="8" id="KW-1185">Reference proteome</keyword>
<organism evidence="7 8">
    <name type="scientific">Thermincola potens (strain JR)</name>
    <dbReference type="NCBI Taxonomy" id="635013"/>
    <lineage>
        <taxon>Bacteria</taxon>
        <taxon>Bacillati</taxon>
        <taxon>Bacillota</taxon>
        <taxon>Clostridia</taxon>
        <taxon>Eubacteriales</taxon>
        <taxon>Thermincolaceae</taxon>
        <taxon>Thermincola</taxon>
    </lineage>
</organism>
<reference evidence="7 8" key="1">
    <citation type="submission" date="2010-05" db="EMBL/GenBank/DDBJ databases">
        <title>Complete sequence of Thermincola sp. JR.</title>
        <authorList>
            <consortium name="US DOE Joint Genome Institute"/>
            <person name="Lucas S."/>
            <person name="Copeland A."/>
            <person name="Lapidus A."/>
            <person name="Cheng J.-F."/>
            <person name="Bruce D."/>
            <person name="Goodwin L."/>
            <person name="Pitluck S."/>
            <person name="Chertkov O."/>
            <person name="Detter J.C."/>
            <person name="Han C."/>
            <person name="Tapia R."/>
            <person name="Land M."/>
            <person name="Hauser L."/>
            <person name="Kyrpides N."/>
            <person name="Mikhailova N."/>
            <person name="Hazen T.C."/>
            <person name="Woyke T."/>
        </authorList>
    </citation>
    <scope>NUCLEOTIDE SEQUENCE [LARGE SCALE GENOMIC DNA]</scope>
    <source>
        <strain evidence="7 8">JR</strain>
    </source>
</reference>
<keyword evidence="7" id="KW-0282">Flagellum</keyword>
<dbReference type="GO" id="GO:0005198">
    <property type="term" value="F:structural molecule activity"/>
    <property type="evidence" value="ECO:0007669"/>
    <property type="project" value="InterPro"/>
</dbReference>
<accession>D5XCV3</accession>
<evidence type="ECO:0000256" key="4">
    <source>
        <dbReference type="SAM" id="Coils"/>
    </source>
</evidence>
<dbReference type="SUPFAM" id="SSF64518">
    <property type="entry name" value="Phase 1 flagellin"/>
    <property type="match status" value="1"/>
</dbReference>
<evidence type="ECO:0000256" key="1">
    <source>
        <dbReference type="ARBA" id="ARBA00004365"/>
    </source>
</evidence>
<comment type="similarity">
    <text evidence="2">Belongs to the bacterial flagellin family.</text>
</comment>
<gene>
    <name evidence="7" type="ordered locus">TherJR_2797</name>
</gene>
<evidence type="ECO:0000313" key="7">
    <source>
        <dbReference type="EMBL" id="ADG83629.1"/>
    </source>
</evidence>
<dbReference type="NCBIfam" id="TIGR02550">
    <property type="entry name" value="flagell_flgL"/>
    <property type="match status" value="1"/>
</dbReference>
<comment type="subcellular location">
    <subcellularLocation>
        <location evidence="1">Bacterial flagellum</location>
    </subcellularLocation>
</comment>
<dbReference type="InterPro" id="IPR001029">
    <property type="entry name" value="Flagellin_N"/>
</dbReference>
<evidence type="ECO:0000256" key="2">
    <source>
        <dbReference type="ARBA" id="ARBA00005709"/>
    </source>
</evidence>
<keyword evidence="3" id="KW-0975">Bacterial flagellum</keyword>
<feature type="domain" description="Flagellin N-terminal" evidence="5">
    <location>
        <begin position="10"/>
        <end position="139"/>
    </location>
</feature>
<dbReference type="OrthoDB" id="9758307at2"/>
<dbReference type="PANTHER" id="PTHR42792">
    <property type="entry name" value="FLAGELLIN"/>
    <property type="match status" value="1"/>
</dbReference>
<evidence type="ECO:0000259" key="6">
    <source>
        <dbReference type="Pfam" id="PF00700"/>
    </source>
</evidence>
<dbReference type="Pfam" id="PF00700">
    <property type="entry name" value="Flagellin_C"/>
    <property type="match status" value="1"/>
</dbReference>
<evidence type="ECO:0000313" key="8">
    <source>
        <dbReference type="Proteomes" id="UP000002377"/>
    </source>
</evidence>